<proteinExistence type="predicted"/>
<protein>
    <recommendedName>
        <fullName evidence="3">DUF1795 domain-containing protein</fullName>
    </recommendedName>
</protein>
<evidence type="ECO:0000313" key="1">
    <source>
        <dbReference type="EMBL" id="AQS84849.1"/>
    </source>
</evidence>
<organism evidence="1 2">
    <name type="scientific">Acetobacter aceti</name>
    <dbReference type="NCBI Taxonomy" id="435"/>
    <lineage>
        <taxon>Bacteria</taxon>
        <taxon>Pseudomonadati</taxon>
        <taxon>Pseudomonadota</taxon>
        <taxon>Alphaproteobacteria</taxon>
        <taxon>Acetobacterales</taxon>
        <taxon>Acetobacteraceae</taxon>
        <taxon>Acetobacter</taxon>
        <taxon>Acetobacter subgen. Acetobacter</taxon>
    </lineage>
</organism>
<name>A0A1U9KGJ4_ACEAC</name>
<dbReference type="Gene3D" id="3.40.1000.10">
    <property type="entry name" value="Mog1/PsbP, alpha/beta/alpha sandwich"/>
    <property type="match status" value="1"/>
</dbReference>
<dbReference type="AlphaFoldDB" id="A0A1U9KGJ4"/>
<dbReference type="OrthoDB" id="7563785at2"/>
<keyword evidence="2" id="KW-1185">Reference proteome</keyword>
<gene>
    <name evidence="1" type="ORF">A0U92_08730</name>
</gene>
<accession>A0A1U9KGJ4</accession>
<sequence length="164" mass="18159">MATTGGETLMVGVRTSIQEMSIVCPRGWRDTSTLILTAERPGTSGITPNLVITRRVLPDDLPSDPVLRLQEFVNRQILAMQMSLDDFVEITCRHPVKERLTASLRISCKAEGMPVIQLFNYAYSDHAAVVISAATVGKDDFPDFEQTFASMLRSVRLGERVKSS</sequence>
<dbReference type="InterPro" id="IPR016123">
    <property type="entry name" value="Mog1/PsbP_a/b/a-sand"/>
</dbReference>
<dbReference type="SUPFAM" id="SSF55724">
    <property type="entry name" value="Mog1p/PsbP-like"/>
    <property type="match status" value="1"/>
</dbReference>
<dbReference type="KEGG" id="aace:A0U92_08730"/>
<dbReference type="Proteomes" id="UP000188937">
    <property type="component" value="Chromosome"/>
</dbReference>
<dbReference type="STRING" id="435.A0U92_08730"/>
<reference evidence="1 2" key="1">
    <citation type="submission" date="2016-03" db="EMBL/GenBank/DDBJ databases">
        <title>Acetic acid bacteria sequencing.</title>
        <authorList>
            <person name="Brandt J."/>
            <person name="Jakob F."/>
            <person name="Vogel R.F."/>
        </authorList>
    </citation>
    <scope>NUCLEOTIDE SEQUENCE [LARGE SCALE GENOMIC DNA]</scope>
    <source>
        <strain evidence="1 2">TMW2.1153</strain>
    </source>
</reference>
<evidence type="ECO:0008006" key="3">
    <source>
        <dbReference type="Google" id="ProtNLM"/>
    </source>
</evidence>
<dbReference type="EMBL" id="CP014692">
    <property type="protein sequence ID" value="AQS84849.1"/>
    <property type="molecule type" value="Genomic_DNA"/>
</dbReference>
<dbReference type="RefSeq" id="WP_077812894.1">
    <property type="nucleotide sequence ID" value="NZ_CP014692.1"/>
</dbReference>
<evidence type="ECO:0000313" key="2">
    <source>
        <dbReference type="Proteomes" id="UP000188937"/>
    </source>
</evidence>